<evidence type="ECO:0000313" key="1">
    <source>
        <dbReference type="EMBL" id="VUX55712.1"/>
    </source>
</evidence>
<accession>A0A7D9H8H2</accession>
<organism evidence="1">
    <name type="scientific">uncultured Woeseiaceae bacterium</name>
    <dbReference type="NCBI Taxonomy" id="1983305"/>
    <lineage>
        <taxon>Bacteria</taxon>
        <taxon>Pseudomonadati</taxon>
        <taxon>Pseudomonadota</taxon>
        <taxon>Gammaproteobacteria</taxon>
        <taxon>Woeseiales</taxon>
        <taxon>Woeseiaceae</taxon>
        <taxon>environmental samples</taxon>
    </lineage>
</organism>
<gene>
    <name evidence="1" type="ORF">JTBM06_V1_90001</name>
</gene>
<sequence>MHTQEQHRGLMHTVISRVTLLVVGATAAYIPGWAAQGQISSEQSSTIQQTNTPVSHTHMSEALRSTVKKIVVIAGESPANQGITGSYEKDTPGLVEGMDSGSRIGTISKEIGGVPINIPISILKIPGAIYGGLSGAAKREIQEFRDALTEDLAQAADQPLTNDGLGSDVYFGLRSVPGLDTKLFAPTTPIPNDTDAILYVSFKGVTIDIQGKEAILTAAASVTLHRLSDGKDLYERAIQYQDRDTLKNWTENENALWHDYANFARHYLGREISAEVFDRIELRHELRPKESDTVARVKKNDWHGVSRSTSPTLAWELTLLGGDSYGSWASAIDVSDIYYDVEIYDMHTLVYAEDQIQAPLHTLVFEIDACKTYRWSVRPSYHIGSDIKFGEWMRFDPDTDSEIDTVKGSVGRKASDAPAYIQDFASLEIKCGRR</sequence>
<dbReference type="EMBL" id="LR633967">
    <property type="protein sequence ID" value="VUX55712.1"/>
    <property type="molecule type" value="Genomic_DNA"/>
</dbReference>
<name>A0A7D9H8H2_9GAMM</name>
<protein>
    <submittedName>
        <fullName evidence="1">Uncharacterized protein</fullName>
    </submittedName>
</protein>
<proteinExistence type="predicted"/>
<dbReference type="AlphaFoldDB" id="A0A7D9H8H2"/>
<reference evidence="1" key="1">
    <citation type="submission" date="2019-07" db="EMBL/GenBank/DDBJ databases">
        <authorList>
            <person name="Weber M."/>
            <person name="Kostadinov I."/>
            <person name="Kostadinov D I."/>
        </authorList>
    </citation>
    <scope>NUCLEOTIDE SEQUENCE</scope>
    <source>
        <strain evidence="1">Gfbio:sag-sample-m06:053724c1-46a9-4a36-b237-ea2bf867836b</strain>
    </source>
</reference>